<keyword evidence="3" id="KW-1185">Reference proteome</keyword>
<evidence type="ECO:0000313" key="3">
    <source>
        <dbReference type="Proteomes" id="UP000320735"/>
    </source>
</evidence>
<accession>A0A5C6BA24</accession>
<keyword evidence="1" id="KW-0472">Membrane</keyword>
<dbReference type="AlphaFoldDB" id="A0A5C6BA24"/>
<keyword evidence="1" id="KW-1133">Transmembrane helix</keyword>
<gene>
    <name evidence="2" type="ORF">CA54_41820</name>
</gene>
<reference evidence="2 3" key="1">
    <citation type="submission" date="2019-02" db="EMBL/GenBank/DDBJ databases">
        <title>Deep-cultivation of Planctomycetes and their phenomic and genomic characterization uncovers novel biology.</title>
        <authorList>
            <person name="Wiegand S."/>
            <person name="Jogler M."/>
            <person name="Boedeker C."/>
            <person name="Pinto D."/>
            <person name="Vollmers J."/>
            <person name="Rivas-Marin E."/>
            <person name="Kohn T."/>
            <person name="Peeters S.H."/>
            <person name="Heuer A."/>
            <person name="Rast P."/>
            <person name="Oberbeckmann S."/>
            <person name="Bunk B."/>
            <person name="Jeske O."/>
            <person name="Meyerdierks A."/>
            <person name="Storesund J.E."/>
            <person name="Kallscheuer N."/>
            <person name="Luecker S."/>
            <person name="Lage O.M."/>
            <person name="Pohl T."/>
            <person name="Merkel B.J."/>
            <person name="Hornburger P."/>
            <person name="Mueller R.-W."/>
            <person name="Bruemmer F."/>
            <person name="Labrenz M."/>
            <person name="Spormann A.M."/>
            <person name="Op Den Camp H."/>
            <person name="Overmann J."/>
            <person name="Amann R."/>
            <person name="Jetten M.S.M."/>
            <person name="Mascher T."/>
            <person name="Medema M.H."/>
            <person name="Devos D.P."/>
            <person name="Kaster A.-K."/>
            <person name="Ovreas L."/>
            <person name="Rohde M."/>
            <person name="Galperin M.Y."/>
            <person name="Jogler C."/>
        </authorList>
    </citation>
    <scope>NUCLEOTIDE SEQUENCE [LARGE SCALE GENOMIC DNA]</scope>
    <source>
        <strain evidence="2 3">CA54</strain>
    </source>
</reference>
<feature type="transmembrane region" description="Helical" evidence="1">
    <location>
        <begin position="24"/>
        <end position="42"/>
    </location>
</feature>
<keyword evidence="1" id="KW-0812">Transmembrane</keyword>
<sequence length="88" mass="10008">MNQFHDLLVLAQLSNQIGITSGEMIFIALCGFELIGLAVTFAKAGKPWWGTFIPIYKNVFLLQIAPRIKRSRELFLHPQLLKRIIKGI</sequence>
<evidence type="ECO:0000256" key="1">
    <source>
        <dbReference type="SAM" id="Phobius"/>
    </source>
</evidence>
<name>A0A5C6BA24_9PLAN</name>
<dbReference type="Proteomes" id="UP000320735">
    <property type="component" value="Unassembled WGS sequence"/>
</dbReference>
<dbReference type="RefSeq" id="WP_146372716.1">
    <property type="nucleotide sequence ID" value="NZ_SJPP01000002.1"/>
</dbReference>
<protein>
    <submittedName>
        <fullName evidence="2">Uncharacterized protein</fullName>
    </submittedName>
</protein>
<evidence type="ECO:0000313" key="2">
    <source>
        <dbReference type="EMBL" id="TWU08943.1"/>
    </source>
</evidence>
<organism evidence="2 3">
    <name type="scientific">Symmachiella macrocystis</name>
    <dbReference type="NCBI Taxonomy" id="2527985"/>
    <lineage>
        <taxon>Bacteria</taxon>
        <taxon>Pseudomonadati</taxon>
        <taxon>Planctomycetota</taxon>
        <taxon>Planctomycetia</taxon>
        <taxon>Planctomycetales</taxon>
        <taxon>Planctomycetaceae</taxon>
        <taxon>Symmachiella</taxon>
    </lineage>
</organism>
<dbReference type="OrthoDB" id="3637276at2"/>
<comment type="caution">
    <text evidence="2">The sequence shown here is derived from an EMBL/GenBank/DDBJ whole genome shotgun (WGS) entry which is preliminary data.</text>
</comment>
<proteinExistence type="predicted"/>
<dbReference type="EMBL" id="SJPP01000002">
    <property type="protein sequence ID" value="TWU08943.1"/>
    <property type="molecule type" value="Genomic_DNA"/>
</dbReference>